<keyword evidence="3 9" id="KW-0813">Transport</keyword>
<dbReference type="InterPro" id="IPR004667">
    <property type="entry name" value="ADP_ATP_car_bac_type"/>
</dbReference>
<name>A0A5J4IQ27_9FLAO</name>
<dbReference type="EMBL" id="BKCG01000004">
    <property type="protein sequence ID" value="GER59885.1"/>
    <property type="molecule type" value="Genomic_DNA"/>
</dbReference>
<dbReference type="SUPFAM" id="SSF103473">
    <property type="entry name" value="MFS general substrate transporter"/>
    <property type="match status" value="1"/>
</dbReference>
<organism evidence="10 11">
    <name type="scientific">Patiriisocius marinus</name>
    <dbReference type="NCBI Taxonomy" id="1397112"/>
    <lineage>
        <taxon>Bacteria</taxon>
        <taxon>Pseudomonadati</taxon>
        <taxon>Bacteroidota</taxon>
        <taxon>Flavobacteriia</taxon>
        <taxon>Flavobacteriales</taxon>
        <taxon>Flavobacteriaceae</taxon>
        <taxon>Patiriisocius</taxon>
    </lineage>
</organism>
<dbReference type="GO" id="GO:0005471">
    <property type="term" value="F:ATP:ADP antiporter activity"/>
    <property type="evidence" value="ECO:0007669"/>
    <property type="project" value="InterPro"/>
</dbReference>
<feature type="transmembrane region" description="Helical" evidence="9">
    <location>
        <begin position="81"/>
        <end position="100"/>
    </location>
</feature>
<evidence type="ECO:0000256" key="3">
    <source>
        <dbReference type="ARBA" id="ARBA00022448"/>
    </source>
</evidence>
<comment type="caution">
    <text evidence="10">The sequence shown here is derived from an EMBL/GenBank/DDBJ whole genome shotgun (WGS) entry which is preliminary data.</text>
</comment>
<reference evidence="10 11" key="1">
    <citation type="submission" date="2019-08" db="EMBL/GenBank/DDBJ databases">
        <title>Draft genome sequence of Ulvibacter marinus type strain NBRC 109484.</title>
        <authorList>
            <person name="Kawano K."/>
            <person name="Ushijima N."/>
            <person name="Kihara M."/>
            <person name="Itoh H."/>
        </authorList>
    </citation>
    <scope>NUCLEOTIDE SEQUENCE [LARGE SCALE GENOMIC DNA]</scope>
    <source>
        <strain evidence="10 11">NBRC 109484</strain>
    </source>
</reference>
<feature type="transmembrane region" description="Helical" evidence="9">
    <location>
        <begin position="49"/>
        <end position="69"/>
    </location>
</feature>
<dbReference type="InterPro" id="IPR016024">
    <property type="entry name" value="ARM-type_fold"/>
</dbReference>
<feature type="transmembrane region" description="Helical" evidence="9">
    <location>
        <begin position="20"/>
        <end position="37"/>
    </location>
</feature>
<keyword evidence="7 9" id="KW-1133">Transmembrane helix</keyword>
<keyword evidence="8 9" id="KW-0472">Membrane</keyword>
<keyword evidence="5 9" id="KW-0547">Nucleotide-binding</keyword>
<dbReference type="Gene3D" id="1.20.1250.20">
    <property type="entry name" value="MFS general substrate transporter like domains"/>
    <property type="match status" value="1"/>
</dbReference>
<feature type="transmembrane region" description="Helical" evidence="9">
    <location>
        <begin position="112"/>
        <end position="131"/>
    </location>
</feature>
<evidence type="ECO:0000256" key="5">
    <source>
        <dbReference type="ARBA" id="ARBA00022741"/>
    </source>
</evidence>
<dbReference type="Proteomes" id="UP000326509">
    <property type="component" value="Unassembled WGS sequence"/>
</dbReference>
<proteinExistence type="inferred from homology"/>
<feature type="transmembrane region" description="Helical" evidence="9">
    <location>
        <begin position="198"/>
        <end position="215"/>
    </location>
</feature>
<evidence type="ECO:0000256" key="6">
    <source>
        <dbReference type="ARBA" id="ARBA00022840"/>
    </source>
</evidence>
<comment type="similarity">
    <text evidence="2 9">Belongs to the ADP/ATP translocase tlc family.</text>
</comment>
<evidence type="ECO:0000256" key="8">
    <source>
        <dbReference type="ARBA" id="ARBA00023136"/>
    </source>
</evidence>
<keyword evidence="6 9" id="KW-0067">ATP-binding</keyword>
<sequence length="911" mass="103529">MVKPTINALFLSKLGADHLPYGYILVAIIAVITSYFYNKAIRSYSLKRITISTLVFFSMSFIVLGILMYNKALNEWVLYTYYLSVALFAVLVTSQFWVIANLVFNAREAKRLFGFIGAGAIAGGIFGGYITSLIAPIFGNVTVIILAALLILLCIPLIQVVWRLRIRKMSSYSINQKKVAANETYSTPYKIIIKSKHLSYLAAIVGVGVIMAKLVDYQFSDFANRAIPDTDELASFFGFWFSSFNVVALLIQLFVTNRVLAWLGVTTSLMILPLGIAVGCLLFLTFPELWVLILIKGMDGSFKQSLNKAGIELAILPIPLHIKSQAKSYIDVVVDSIATGFAGLLLIFVIKKLNLSTSYITVIIIFILFIWMFLIYKLREAYFESFRNNIQSAIVQTEKPRALIKRRINLNTTIKILRDGTEAEILYTLNSLQEYQLRTLENQITKLLDNPSIVVKKAAIEQLYFYKKGAAVNKIEQLIFEKNDGLVYKAMEYLLHHTLIDDKQIYNKYLDHSSSYISQAALLCLAKESQLNQKLADNYNLHNRIQKQIRELFLAETATRKEEIAELLMTIAHAKEPKFYSFIATQFYNKEPYIVGYAIKAAGISAHEPFVDTLLNFLAEKQYRKVSTQALRNFGVGIITNILKKDKSQSFDESIKRYLPKVIESFKNREAIRVLMRLLNSKDFVIRLEAAKSLNNIRKNGAAFNIDQRKLTRVILKESSYYRNSINTAASIKGVIEKSGIEDILDSDLETDKVIALENLLEILSDQLQQSLDAIFQLLSLKYDQVDIETAYFGLQSELRETKINALEFLDNLLQSRLKNAVLPSIEHHIIDAEGNHVSDYEVKILTEKQALLRLLNNRGARMKVAVVQVMQYSDDASYTNRMIPLLKHKNQKVRISAKNALDELRSRLKK</sequence>
<dbReference type="PANTHER" id="PTHR31187">
    <property type="match status" value="1"/>
</dbReference>
<feature type="transmembrane region" description="Helical" evidence="9">
    <location>
        <begin position="235"/>
        <end position="255"/>
    </location>
</feature>
<keyword evidence="11" id="KW-1185">Reference proteome</keyword>
<feature type="transmembrane region" description="Helical" evidence="9">
    <location>
        <begin position="356"/>
        <end position="376"/>
    </location>
</feature>
<dbReference type="Gene3D" id="1.25.10.10">
    <property type="entry name" value="Leucine-rich Repeat Variant"/>
    <property type="match status" value="1"/>
</dbReference>
<comment type="subcellular location">
    <subcellularLocation>
        <location evidence="1 9">Membrane</location>
        <topology evidence="1 9">Multi-pass membrane protein</topology>
    </subcellularLocation>
</comment>
<evidence type="ECO:0000256" key="2">
    <source>
        <dbReference type="ARBA" id="ARBA00007127"/>
    </source>
</evidence>
<evidence type="ECO:0000256" key="1">
    <source>
        <dbReference type="ARBA" id="ARBA00004141"/>
    </source>
</evidence>
<dbReference type="InterPro" id="IPR036259">
    <property type="entry name" value="MFS_trans_sf"/>
</dbReference>
<evidence type="ECO:0000256" key="4">
    <source>
        <dbReference type="ARBA" id="ARBA00022692"/>
    </source>
</evidence>
<keyword evidence="4 9" id="KW-0812">Transmembrane</keyword>
<protein>
    <recommendedName>
        <fullName evidence="9">ADP,ATP carrier protein</fullName>
    </recommendedName>
</protein>
<evidence type="ECO:0000313" key="10">
    <source>
        <dbReference type="EMBL" id="GER59885.1"/>
    </source>
</evidence>
<feature type="transmembrane region" description="Helical" evidence="9">
    <location>
        <begin position="137"/>
        <end position="162"/>
    </location>
</feature>
<dbReference type="InterPro" id="IPR011989">
    <property type="entry name" value="ARM-like"/>
</dbReference>
<dbReference type="Pfam" id="PF03219">
    <property type="entry name" value="TLC"/>
    <property type="match status" value="1"/>
</dbReference>
<evidence type="ECO:0000256" key="7">
    <source>
        <dbReference type="ARBA" id="ARBA00022989"/>
    </source>
</evidence>
<accession>A0A5J4IQ27</accession>
<dbReference type="SUPFAM" id="SSF48371">
    <property type="entry name" value="ARM repeat"/>
    <property type="match status" value="2"/>
</dbReference>
<dbReference type="AlphaFoldDB" id="A0A5J4IQ27"/>
<evidence type="ECO:0000256" key="9">
    <source>
        <dbReference type="RuleBase" id="RU363121"/>
    </source>
</evidence>
<gene>
    <name evidence="10" type="ORF">ULMA_19930</name>
</gene>
<feature type="transmembrane region" description="Helical" evidence="9">
    <location>
        <begin position="262"/>
        <end position="286"/>
    </location>
</feature>
<dbReference type="PANTHER" id="PTHR31187:SF1">
    <property type="entry name" value="ADP,ATP CARRIER PROTEIN 1"/>
    <property type="match status" value="1"/>
</dbReference>
<evidence type="ECO:0000313" key="11">
    <source>
        <dbReference type="Proteomes" id="UP000326509"/>
    </source>
</evidence>
<dbReference type="GO" id="GO:0005524">
    <property type="term" value="F:ATP binding"/>
    <property type="evidence" value="ECO:0007669"/>
    <property type="project" value="UniProtKB-KW"/>
</dbReference>
<feature type="transmembrane region" description="Helical" evidence="9">
    <location>
        <begin position="329"/>
        <end position="350"/>
    </location>
</feature>
<dbReference type="GO" id="GO:0016020">
    <property type="term" value="C:membrane"/>
    <property type="evidence" value="ECO:0007669"/>
    <property type="project" value="UniProtKB-SubCell"/>
</dbReference>